<evidence type="ECO:0000259" key="4">
    <source>
        <dbReference type="Pfam" id="PF02008"/>
    </source>
</evidence>
<evidence type="ECO:0000313" key="5">
    <source>
        <dbReference type="EnsemblProtists" id="EOD40248"/>
    </source>
</evidence>
<protein>
    <recommendedName>
        <fullName evidence="4">CXXC-type domain-containing protein</fullName>
    </recommendedName>
</protein>
<proteinExistence type="predicted"/>
<evidence type="ECO:0000256" key="3">
    <source>
        <dbReference type="ARBA" id="ARBA00022833"/>
    </source>
</evidence>
<dbReference type="GO" id="GO:0003677">
    <property type="term" value="F:DNA binding"/>
    <property type="evidence" value="ECO:0007669"/>
    <property type="project" value="InterPro"/>
</dbReference>
<evidence type="ECO:0000313" key="6">
    <source>
        <dbReference type="Proteomes" id="UP000013827"/>
    </source>
</evidence>
<reference evidence="6" key="1">
    <citation type="journal article" date="2013" name="Nature">
        <title>Pan genome of the phytoplankton Emiliania underpins its global distribution.</title>
        <authorList>
            <person name="Read B.A."/>
            <person name="Kegel J."/>
            <person name="Klute M.J."/>
            <person name="Kuo A."/>
            <person name="Lefebvre S.C."/>
            <person name="Maumus F."/>
            <person name="Mayer C."/>
            <person name="Miller J."/>
            <person name="Monier A."/>
            <person name="Salamov A."/>
            <person name="Young J."/>
            <person name="Aguilar M."/>
            <person name="Claverie J.M."/>
            <person name="Frickenhaus S."/>
            <person name="Gonzalez K."/>
            <person name="Herman E.K."/>
            <person name="Lin Y.C."/>
            <person name="Napier J."/>
            <person name="Ogata H."/>
            <person name="Sarno A.F."/>
            <person name="Shmutz J."/>
            <person name="Schroeder D."/>
            <person name="de Vargas C."/>
            <person name="Verret F."/>
            <person name="von Dassow P."/>
            <person name="Valentin K."/>
            <person name="Van de Peer Y."/>
            <person name="Wheeler G."/>
            <person name="Dacks J.B."/>
            <person name="Delwiche C.F."/>
            <person name="Dyhrman S.T."/>
            <person name="Glockner G."/>
            <person name="John U."/>
            <person name="Richards T."/>
            <person name="Worden A.Z."/>
            <person name="Zhang X."/>
            <person name="Grigoriev I.V."/>
            <person name="Allen A.E."/>
            <person name="Bidle K."/>
            <person name="Borodovsky M."/>
            <person name="Bowler C."/>
            <person name="Brownlee C."/>
            <person name="Cock J.M."/>
            <person name="Elias M."/>
            <person name="Gladyshev V.N."/>
            <person name="Groth M."/>
            <person name="Guda C."/>
            <person name="Hadaegh A."/>
            <person name="Iglesias-Rodriguez M.D."/>
            <person name="Jenkins J."/>
            <person name="Jones B.M."/>
            <person name="Lawson T."/>
            <person name="Leese F."/>
            <person name="Lindquist E."/>
            <person name="Lobanov A."/>
            <person name="Lomsadze A."/>
            <person name="Malik S.B."/>
            <person name="Marsh M.E."/>
            <person name="Mackinder L."/>
            <person name="Mock T."/>
            <person name="Mueller-Roeber B."/>
            <person name="Pagarete A."/>
            <person name="Parker M."/>
            <person name="Probert I."/>
            <person name="Quesneville H."/>
            <person name="Raines C."/>
            <person name="Rensing S.A."/>
            <person name="Riano-Pachon D.M."/>
            <person name="Richier S."/>
            <person name="Rokitta S."/>
            <person name="Shiraiwa Y."/>
            <person name="Soanes D.M."/>
            <person name="van der Giezen M."/>
            <person name="Wahlund T.M."/>
            <person name="Williams B."/>
            <person name="Wilson W."/>
            <person name="Wolfe G."/>
            <person name="Wurch L.L."/>
        </authorList>
    </citation>
    <scope>NUCLEOTIDE SEQUENCE</scope>
</reference>
<dbReference type="HOGENOM" id="CLU_2406116_0_0_1"/>
<keyword evidence="2" id="KW-0863">Zinc-finger</keyword>
<dbReference type="GO" id="GO:0008270">
    <property type="term" value="F:zinc ion binding"/>
    <property type="evidence" value="ECO:0007669"/>
    <property type="project" value="UniProtKB-KW"/>
</dbReference>
<accession>A0A0D3KWW3</accession>
<keyword evidence="3" id="KW-0862">Zinc</keyword>
<reference evidence="5" key="2">
    <citation type="submission" date="2024-10" db="UniProtKB">
        <authorList>
            <consortium name="EnsemblProtists"/>
        </authorList>
    </citation>
    <scope>IDENTIFICATION</scope>
</reference>
<feature type="domain" description="CXXC-type" evidence="4">
    <location>
        <begin position="34"/>
        <end position="61"/>
    </location>
</feature>
<organism evidence="5 6">
    <name type="scientific">Emiliania huxleyi (strain CCMP1516)</name>
    <dbReference type="NCBI Taxonomy" id="280463"/>
    <lineage>
        <taxon>Eukaryota</taxon>
        <taxon>Haptista</taxon>
        <taxon>Haptophyta</taxon>
        <taxon>Prymnesiophyceae</taxon>
        <taxon>Isochrysidales</taxon>
        <taxon>Noelaerhabdaceae</taxon>
        <taxon>Emiliania</taxon>
    </lineage>
</organism>
<sequence length="93" mass="9794">MAIDVPASASVVRVRLVLTVARTGVSAGSRPSASSDCDECVYCLDKPRLGGPGIKRQKCVLKGRPKAQVYSAAARMRTHDADSDAVLALPAKR</sequence>
<evidence type="ECO:0000256" key="1">
    <source>
        <dbReference type="ARBA" id="ARBA00022723"/>
    </source>
</evidence>
<evidence type="ECO:0000256" key="2">
    <source>
        <dbReference type="ARBA" id="ARBA00022771"/>
    </source>
</evidence>
<dbReference type="InterPro" id="IPR002857">
    <property type="entry name" value="Znf_CXXC"/>
</dbReference>
<dbReference type="GeneID" id="17285520"/>
<dbReference type="KEGG" id="ehx:EMIHUDRAFT_260211"/>
<dbReference type="EnsemblProtists" id="EOD40248">
    <property type="protein sequence ID" value="EOD40248"/>
    <property type="gene ID" value="EMIHUDRAFT_260211"/>
</dbReference>
<keyword evidence="6" id="KW-1185">Reference proteome</keyword>
<dbReference type="PaxDb" id="2903-EOD40248"/>
<dbReference type="Proteomes" id="UP000013827">
    <property type="component" value="Unassembled WGS sequence"/>
</dbReference>
<name>A0A0D3KWW3_EMIH1</name>
<keyword evidence="1" id="KW-0479">Metal-binding</keyword>
<dbReference type="AlphaFoldDB" id="A0A0D3KWW3"/>
<dbReference type="Pfam" id="PF02008">
    <property type="entry name" value="zf-CXXC"/>
    <property type="match status" value="1"/>
</dbReference>
<dbReference type="RefSeq" id="XP_005792677.1">
    <property type="nucleotide sequence ID" value="XM_005792620.1"/>
</dbReference>